<dbReference type="EMBL" id="WNKQ01000004">
    <property type="protein sequence ID" value="KAF5852085.1"/>
    <property type="molecule type" value="Genomic_DNA"/>
</dbReference>
<keyword evidence="2" id="KW-0067">ATP-binding</keyword>
<proteinExistence type="inferred from homology"/>
<feature type="region of interest" description="Disordered" evidence="4">
    <location>
        <begin position="19"/>
        <end position="45"/>
    </location>
</feature>
<protein>
    <submittedName>
        <fullName evidence="5">Uncharacterized protein</fullName>
    </submittedName>
</protein>
<evidence type="ECO:0000256" key="3">
    <source>
        <dbReference type="ARBA" id="ARBA00025768"/>
    </source>
</evidence>
<dbReference type="InterPro" id="IPR013641">
    <property type="entry name" value="KTI12/PSTK"/>
</dbReference>
<organism evidence="5 6">
    <name type="scientific">Cochliobolus sativus</name>
    <name type="common">Common root rot and spot blotch fungus</name>
    <name type="synonym">Bipolaris sorokiniana</name>
    <dbReference type="NCBI Taxonomy" id="45130"/>
    <lineage>
        <taxon>Eukaryota</taxon>
        <taxon>Fungi</taxon>
        <taxon>Dikarya</taxon>
        <taxon>Ascomycota</taxon>
        <taxon>Pezizomycotina</taxon>
        <taxon>Dothideomycetes</taxon>
        <taxon>Pleosporomycetidae</taxon>
        <taxon>Pleosporales</taxon>
        <taxon>Pleosporineae</taxon>
        <taxon>Pleosporaceae</taxon>
        <taxon>Bipolaris</taxon>
    </lineage>
</organism>
<name>A0A8H5ZN41_COCSA</name>
<dbReference type="Pfam" id="PF08433">
    <property type="entry name" value="KTI12"/>
    <property type="match status" value="1"/>
</dbReference>
<evidence type="ECO:0000313" key="5">
    <source>
        <dbReference type="EMBL" id="KAF5852085.1"/>
    </source>
</evidence>
<evidence type="ECO:0000256" key="4">
    <source>
        <dbReference type="SAM" id="MobiDB-lite"/>
    </source>
</evidence>
<comment type="similarity">
    <text evidence="3">Belongs to the KTI12 family.</text>
</comment>
<evidence type="ECO:0000313" key="6">
    <source>
        <dbReference type="Proteomes" id="UP000624244"/>
    </source>
</evidence>
<accession>A0A8H5ZN41</accession>
<reference evidence="5" key="1">
    <citation type="submission" date="2019-11" db="EMBL/GenBank/DDBJ databases">
        <title>Bipolaris sorokiniana Genome sequencing.</title>
        <authorList>
            <person name="Wang H."/>
        </authorList>
    </citation>
    <scope>NUCLEOTIDE SEQUENCE</scope>
</reference>
<dbReference type="PANTHER" id="PTHR12435">
    <property type="match status" value="1"/>
</dbReference>
<dbReference type="Gene3D" id="3.40.50.300">
    <property type="entry name" value="P-loop containing nucleotide triphosphate hydrolases"/>
    <property type="match status" value="1"/>
</dbReference>
<evidence type="ECO:0000256" key="1">
    <source>
        <dbReference type="ARBA" id="ARBA00022741"/>
    </source>
</evidence>
<dbReference type="AlphaFoldDB" id="A0A8H5ZN41"/>
<comment type="caution">
    <text evidence="5">The sequence shown here is derived from an EMBL/GenBank/DDBJ whole genome shotgun (WGS) entry which is preliminary data.</text>
</comment>
<sequence>MTVGACVFVYPQCLVDSRRGKSSRRGQKQEKKATRKIGPRLMGDHLDRGSGVPDYMHTYPCAPLRLLNRPSDTSPACKFRHSSTSADAGQGLEAPIFPRPCARRLVGSNFSRPAPAMPQFFESKIASAPPDARTSRLKVHLINDQTLGVPRSVYRTARAEKDARAEEYSAVKRVLSRDDIVIADGLNYIKGFRYQLYCEAKALQTPSCVVTALTVLELHVGTPPDRCRENNKKLLANQESDGGYEEDVFENLIFRYEEPNGMTRWDSPLFIVVEEDETPPCDQIWEAMIGSDGKMKTVRPNMATVLKPATEQNYLYELDKTTSDIVTQIMVYQKDHAGEGGGQIAVADVEKPIELPATPMTLPQLQRIRRQFITLNRQHSFSKARIKEVFVDYLNAEFLR</sequence>
<keyword evidence="1" id="KW-0547">Nucleotide-binding</keyword>
<gene>
    <name evidence="5" type="ORF">GGP41_000814</name>
</gene>
<dbReference type="GO" id="GO:0005524">
    <property type="term" value="F:ATP binding"/>
    <property type="evidence" value="ECO:0007669"/>
    <property type="project" value="UniProtKB-KW"/>
</dbReference>
<evidence type="ECO:0000256" key="2">
    <source>
        <dbReference type="ARBA" id="ARBA00022840"/>
    </source>
</evidence>
<dbReference type="Proteomes" id="UP000624244">
    <property type="component" value="Unassembled WGS sequence"/>
</dbReference>
<dbReference type="InterPro" id="IPR027417">
    <property type="entry name" value="P-loop_NTPase"/>
</dbReference>